<organism evidence="1 2">
    <name type="scientific">Lysinibacillus louembei</name>
    <dbReference type="NCBI Taxonomy" id="1470088"/>
    <lineage>
        <taxon>Bacteria</taxon>
        <taxon>Bacillati</taxon>
        <taxon>Bacillota</taxon>
        <taxon>Bacilli</taxon>
        <taxon>Bacillales</taxon>
        <taxon>Bacillaceae</taxon>
        <taxon>Lysinibacillus</taxon>
    </lineage>
</organism>
<proteinExistence type="predicted"/>
<dbReference type="EMBL" id="CP137624">
    <property type="protein sequence ID" value="WPK13069.1"/>
    <property type="molecule type" value="Genomic_DNA"/>
</dbReference>
<reference evidence="1 2" key="1">
    <citation type="submission" date="2023-09" db="EMBL/GenBank/DDBJ databases">
        <authorList>
            <person name="Page C.A."/>
            <person name="Perez-Diaz I.M."/>
        </authorList>
    </citation>
    <scope>NUCLEOTIDE SEQUENCE [LARGE SCALE GENOMIC DNA]</scope>
    <source>
        <strain evidence="1 2">Ll15</strain>
    </source>
</reference>
<dbReference type="RefSeq" id="WP_319837673.1">
    <property type="nucleotide sequence ID" value="NZ_CP137624.1"/>
</dbReference>
<evidence type="ECO:0000313" key="1">
    <source>
        <dbReference type="EMBL" id="WPK13069.1"/>
    </source>
</evidence>
<protein>
    <submittedName>
        <fullName evidence="1">Uncharacterized protein</fullName>
    </submittedName>
</protein>
<dbReference type="Proteomes" id="UP001322664">
    <property type="component" value="Chromosome"/>
</dbReference>
<accession>A0ABZ0S1F2</accession>
<gene>
    <name evidence="1" type="ORF">R6U77_05120</name>
</gene>
<evidence type="ECO:0000313" key="2">
    <source>
        <dbReference type="Proteomes" id="UP001322664"/>
    </source>
</evidence>
<sequence>MSAKTDLFEQEIANCANSSHAIPTNLPSWMQDLGIKPGAKILSASRIGSSNNKTDVLIKLESGANIKISIKLSSADYFGNWYGHLRFLEEFGEETFHQLSKAITDWANYWITQPNASPFVGVSICFGRRSGNTAIPFLDIFEPEDIISIVRGYGEESDATANCMYISSTPPNSIEELISNLRPINHQSILEAAGEFMIACRPINPMTEGTNRGKNVYTAFLPHRRLDTMTTVTTTSELAQLGSFVTVQPTRLNHNHILNELSREFNITIPRKQ</sequence>
<keyword evidence="2" id="KW-1185">Reference proteome</keyword>
<name>A0ABZ0S1F2_9BACI</name>